<accession>A0A423IH15</accession>
<dbReference type="GO" id="GO:0006508">
    <property type="term" value="P:proteolysis"/>
    <property type="evidence" value="ECO:0007669"/>
    <property type="project" value="UniProtKB-KW"/>
</dbReference>
<protein>
    <recommendedName>
        <fullName evidence="7">DUF1704 domain-containing protein</fullName>
    </recommendedName>
</protein>
<evidence type="ECO:0000256" key="2">
    <source>
        <dbReference type="ARBA" id="ARBA00022670"/>
    </source>
</evidence>
<evidence type="ECO:0008006" key="7">
    <source>
        <dbReference type="Google" id="ProtNLM"/>
    </source>
</evidence>
<gene>
    <name evidence="5" type="ORF">BK660_03360</name>
</gene>
<dbReference type="GO" id="GO:0080164">
    <property type="term" value="P:regulation of nitric oxide metabolic process"/>
    <property type="evidence" value="ECO:0007669"/>
    <property type="project" value="TreeGrafter"/>
</dbReference>
<keyword evidence="4" id="KW-0482">Metalloprotease</keyword>
<dbReference type="RefSeq" id="WP_123432095.1">
    <property type="nucleotide sequence ID" value="NZ_MOBK01000001.1"/>
</dbReference>
<dbReference type="InterPro" id="IPR012548">
    <property type="entry name" value="MATCAP"/>
</dbReference>
<evidence type="ECO:0000256" key="1">
    <source>
        <dbReference type="ARBA" id="ARBA00001947"/>
    </source>
</evidence>
<proteinExistence type="predicted"/>
<dbReference type="PANTHER" id="PTHR31817">
    <property type="match status" value="1"/>
</dbReference>
<dbReference type="Proteomes" id="UP000285636">
    <property type="component" value="Unassembled WGS sequence"/>
</dbReference>
<evidence type="ECO:0000256" key="4">
    <source>
        <dbReference type="ARBA" id="ARBA00023049"/>
    </source>
</evidence>
<comment type="cofactor">
    <cofactor evidence="1">
        <name>Zn(2+)</name>
        <dbReference type="ChEBI" id="CHEBI:29105"/>
    </cofactor>
</comment>
<dbReference type="Pfam" id="PF08014">
    <property type="entry name" value="MATCAP"/>
    <property type="match status" value="1"/>
</dbReference>
<dbReference type="GO" id="GO:0008237">
    <property type="term" value="F:metallopeptidase activity"/>
    <property type="evidence" value="ECO:0007669"/>
    <property type="project" value="UniProtKB-KW"/>
</dbReference>
<evidence type="ECO:0000313" key="5">
    <source>
        <dbReference type="EMBL" id="RON24720.1"/>
    </source>
</evidence>
<dbReference type="EMBL" id="MOBK01000001">
    <property type="protein sequence ID" value="RON24720.1"/>
    <property type="molecule type" value="Genomic_DNA"/>
</dbReference>
<organism evidence="5 6">
    <name type="scientific">Pseudomonas brassicacearum</name>
    <dbReference type="NCBI Taxonomy" id="930166"/>
    <lineage>
        <taxon>Bacteria</taxon>
        <taxon>Pseudomonadati</taxon>
        <taxon>Pseudomonadota</taxon>
        <taxon>Gammaproteobacteria</taxon>
        <taxon>Pseudomonadales</taxon>
        <taxon>Pseudomonadaceae</taxon>
        <taxon>Pseudomonas</taxon>
    </lineage>
</organism>
<reference evidence="5 6" key="1">
    <citation type="submission" date="2016-10" db="EMBL/GenBank/DDBJ databases">
        <title>Comparative genome analysis of multiple Pseudomonas spp. focuses on biocontrol and plant growth promoting traits.</title>
        <authorList>
            <person name="Tao X.-Y."/>
            <person name="Taylor C.G."/>
        </authorList>
    </citation>
    <scope>NUCLEOTIDE SEQUENCE [LARGE SCALE GENOMIC DNA]</scope>
    <source>
        <strain evidence="5 6">38D7</strain>
    </source>
</reference>
<keyword evidence="3" id="KW-0378">Hydrolase</keyword>
<dbReference type="AlphaFoldDB" id="A0A423IH15"/>
<evidence type="ECO:0000313" key="6">
    <source>
        <dbReference type="Proteomes" id="UP000285636"/>
    </source>
</evidence>
<sequence length="432" mass="46938">MHAAPLSELDAALPGLARKIRVLDALSWPEGVEETFLANWRAGKAALPDVELRPRDHSADITALEAFIERCDVGHPAGNHLAMTARSYATAGRMLGAIGTPAFTDYSSALYRRPDFYYHRLKLSMLEAARFFLNTTDALLGGARIPPSPAEIPAEVFAAWMQPELDRFFGEGRIKVVLDPTLAAKAIAGSSRIRLRASALFSELDKNQLLQHEAFVHVATAQNGALQPNLKSLGLGAPRTTQTQEGIATLAELFTGSMDINRLRRLALRVLAVQQALDGADFIQVFEGFLAAGQSQEESFRSTQRVFRGANLRGGSAFTKDAAYLTGLLGVHTLLRIAIRDNRPDLVGHLFAGRLSLGDTVRLAPLFESGWLKAPVHVPAWACDLRLLAANLAFSAFIARIPLDVLDLDVLMAFADEHETDASGGARPSERK</sequence>
<keyword evidence="2" id="KW-0645">Protease</keyword>
<dbReference type="SMART" id="SM01154">
    <property type="entry name" value="DUF1704"/>
    <property type="match status" value="1"/>
</dbReference>
<evidence type="ECO:0000256" key="3">
    <source>
        <dbReference type="ARBA" id="ARBA00022801"/>
    </source>
</evidence>
<dbReference type="PANTHER" id="PTHR31817:SF0">
    <property type="entry name" value="CHROMOSOME UNDETERMINED SCAFFOLD_67, WHOLE GENOME SHOTGUN SEQUENCE"/>
    <property type="match status" value="1"/>
</dbReference>
<comment type="caution">
    <text evidence="5">The sequence shown here is derived from an EMBL/GenBank/DDBJ whole genome shotgun (WGS) entry which is preliminary data.</text>
</comment>
<name>A0A423IH15_9PSED</name>